<gene>
    <name evidence="17" type="ORF">B0H94_103122</name>
</gene>
<evidence type="ECO:0000313" key="17">
    <source>
        <dbReference type="EMBL" id="PSL50510.1"/>
    </source>
</evidence>
<accession>A0A2P8HWA3</accession>
<evidence type="ECO:0000256" key="3">
    <source>
        <dbReference type="ARBA" id="ARBA00022714"/>
    </source>
</evidence>
<name>A0A2P8HWA3_9BACI</name>
<evidence type="ECO:0000256" key="4">
    <source>
        <dbReference type="ARBA" id="ARBA00022723"/>
    </source>
</evidence>
<sequence>MSEKNHNVSRRQFLTYTLTGVGGFMAAGMLMPMVRMAVDPVLDAAAEGDMNYLVEFDELGEEPIRRELTYEADDGWYESEQIETIYVYRDGDDVVALSAVCTHLGCTVSWEGSEDYPEMFYCPCHFGLYERDGTNVEGTPPTEPLHRYEYEIRDGAVYVGQSEPQ</sequence>
<keyword evidence="15" id="KW-0812">Transmembrane</keyword>
<keyword evidence="6" id="KW-0560">Oxidoreductase</keyword>
<comment type="function">
    <text evidence="10">Component of the menaquinol:cytochrome c reductase complex. The Rieske protein is a high potential 2Fe-2S protein.</text>
</comment>
<evidence type="ECO:0000256" key="14">
    <source>
        <dbReference type="ARBA" id="ARBA00076330"/>
    </source>
</evidence>
<dbReference type="OrthoDB" id="9767869at2"/>
<dbReference type="CDD" id="cd03467">
    <property type="entry name" value="Rieske"/>
    <property type="match status" value="1"/>
</dbReference>
<protein>
    <recommendedName>
        <fullName evidence="12">Menaquinol:cytochrome c reductase iron-sulfur subunit</fullName>
    </recommendedName>
    <alternativeName>
        <fullName evidence="14">Cytochrome bc complex, iron-sulfur subunit</fullName>
    </alternativeName>
    <alternativeName>
        <fullName evidence="13">Rieske iron-sulfur protein QcrA</fullName>
    </alternativeName>
</protein>
<dbReference type="InterPro" id="IPR006311">
    <property type="entry name" value="TAT_signal"/>
</dbReference>
<evidence type="ECO:0000256" key="13">
    <source>
        <dbReference type="ARBA" id="ARBA00075320"/>
    </source>
</evidence>
<keyword evidence="8" id="KW-0411">Iron-sulfur</keyword>
<dbReference type="EMBL" id="PYAV01000003">
    <property type="protein sequence ID" value="PSL50510.1"/>
    <property type="molecule type" value="Genomic_DNA"/>
</dbReference>
<evidence type="ECO:0000313" key="18">
    <source>
        <dbReference type="Proteomes" id="UP000242310"/>
    </source>
</evidence>
<dbReference type="AlphaFoldDB" id="A0A2P8HWA3"/>
<evidence type="ECO:0000256" key="10">
    <source>
        <dbReference type="ARBA" id="ARBA00055683"/>
    </source>
</evidence>
<keyword evidence="2" id="KW-0813">Transport</keyword>
<evidence type="ECO:0000256" key="11">
    <source>
        <dbReference type="ARBA" id="ARBA00064458"/>
    </source>
</evidence>
<dbReference type="SUPFAM" id="SSF50022">
    <property type="entry name" value="ISP domain"/>
    <property type="match status" value="1"/>
</dbReference>
<dbReference type="GO" id="GO:0004497">
    <property type="term" value="F:monooxygenase activity"/>
    <property type="evidence" value="ECO:0007669"/>
    <property type="project" value="UniProtKB-ARBA"/>
</dbReference>
<dbReference type="PROSITE" id="PS51296">
    <property type="entry name" value="RIESKE"/>
    <property type="match status" value="1"/>
</dbReference>
<proteinExistence type="inferred from homology"/>
<dbReference type="Gene3D" id="2.102.10.10">
    <property type="entry name" value="Rieske [2Fe-2S] iron-sulphur domain"/>
    <property type="match status" value="1"/>
</dbReference>
<dbReference type="GO" id="GO:0046872">
    <property type="term" value="F:metal ion binding"/>
    <property type="evidence" value="ECO:0007669"/>
    <property type="project" value="UniProtKB-KW"/>
</dbReference>
<keyword evidence="9" id="KW-1015">Disulfide bond</keyword>
<evidence type="ECO:0000256" key="1">
    <source>
        <dbReference type="ARBA" id="ARBA00010651"/>
    </source>
</evidence>
<comment type="caution">
    <text evidence="17">The sequence shown here is derived from an EMBL/GenBank/DDBJ whole genome shotgun (WGS) entry which is preliminary data.</text>
</comment>
<dbReference type="FunFam" id="2.102.10.10:FF:000006">
    <property type="entry name" value="Menaquinol-cytochrome c reductase, iron-sulfur subunit"/>
    <property type="match status" value="1"/>
</dbReference>
<dbReference type="Proteomes" id="UP000242310">
    <property type="component" value="Unassembled WGS sequence"/>
</dbReference>
<evidence type="ECO:0000256" key="7">
    <source>
        <dbReference type="ARBA" id="ARBA00023004"/>
    </source>
</evidence>
<keyword evidence="7" id="KW-0408">Iron</keyword>
<comment type="subunit">
    <text evidence="11">The main subunits of the menaquinol:cytochrome c complex are a Rieske-type iron-sulfur protein (QcrA), a cytochrome b (QcrB) and a cytochrome c (QcrC).</text>
</comment>
<keyword evidence="5" id="KW-0249">Electron transport</keyword>
<keyword evidence="3" id="KW-0001">2Fe-2S</keyword>
<dbReference type="InterPro" id="IPR014349">
    <property type="entry name" value="Rieske_Fe-S_prot"/>
</dbReference>
<keyword evidence="18" id="KW-1185">Reference proteome</keyword>
<evidence type="ECO:0000256" key="2">
    <source>
        <dbReference type="ARBA" id="ARBA00022448"/>
    </source>
</evidence>
<dbReference type="InterPro" id="IPR017941">
    <property type="entry name" value="Rieske_2Fe-2S"/>
</dbReference>
<keyword evidence="4" id="KW-0479">Metal-binding</keyword>
<feature type="transmembrane region" description="Helical" evidence="15">
    <location>
        <begin position="12"/>
        <end position="34"/>
    </location>
</feature>
<evidence type="ECO:0000259" key="16">
    <source>
        <dbReference type="PROSITE" id="PS51296"/>
    </source>
</evidence>
<evidence type="ECO:0000256" key="12">
    <source>
        <dbReference type="ARBA" id="ARBA00067741"/>
    </source>
</evidence>
<evidence type="ECO:0000256" key="9">
    <source>
        <dbReference type="ARBA" id="ARBA00023157"/>
    </source>
</evidence>
<organism evidence="17 18">
    <name type="scientific">Salsuginibacillus halophilus</name>
    <dbReference type="NCBI Taxonomy" id="517424"/>
    <lineage>
        <taxon>Bacteria</taxon>
        <taxon>Bacillati</taxon>
        <taxon>Bacillota</taxon>
        <taxon>Bacilli</taxon>
        <taxon>Bacillales</taxon>
        <taxon>Bacillaceae</taxon>
        <taxon>Salsuginibacillus</taxon>
    </lineage>
</organism>
<keyword evidence="15" id="KW-0472">Membrane</keyword>
<evidence type="ECO:0000256" key="6">
    <source>
        <dbReference type="ARBA" id="ARBA00023002"/>
    </source>
</evidence>
<dbReference type="PROSITE" id="PS51318">
    <property type="entry name" value="TAT"/>
    <property type="match status" value="1"/>
</dbReference>
<keyword evidence="15" id="KW-1133">Transmembrane helix</keyword>
<reference evidence="17 18" key="1">
    <citation type="submission" date="2018-03" db="EMBL/GenBank/DDBJ databases">
        <title>Genomic Encyclopedia of Type Strains, Phase III (KMG-III): the genomes of soil and plant-associated and newly described type strains.</title>
        <authorList>
            <person name="Whitman W."/>
        </authorList>
    </citation>
    <scope>NUCLEOTIDE SEQUENCE [LARGE SCALE GENOMIC DNA]</scope>
    <source>
        <strain evidence="17 18">CGMCC 1.07653</strain>
    </source>
</reference>
<dbReference type="RefSeq" id="WP_106587837.1">
    <property type="nucleotide sequence ID" value="NZ_PYAV01000003.1"/>
</dbReference>
<evidence type="ECO:0000256" key="15">
    <source>
        <dbReference type="SAM" id="Phobius"/>
    </source>
</evidence>
<feature type="domain" description="Rieske" evidence="16">
    <location>
        <begin position="83"/>
        <end position="159"/>
    </location>
</feature>
<dbReference type="InterPro" id="IPR036922">
    <property type="entry name" value="Rieske_2Fe-2S_sf"/>
</dbReference>
<dbReference type="Pfam" id="PF00355">
    <property type="entry name" value="Rieske"/>
    <property type="match status" value="1"/>
</dbReference>
<evidence type="ECO:0000256" key="8">
    <source>
        <dbReference type="ARBA" id="ARBA00023014"/>
    </source>
</evidence>
<comment type="similarity">
    <text evidence="1">Belongs to the Rieske iron-sulfur protein family.</text>
</comment>
<dbReference type="GO" id="GO:0051537">
    <property type="term" value="F:2 iron, 2 sulfur cluster binding"/>
    <property type="evidence" value="ECO:0007669"/>
    <property type="project" value="UniProtKB-KW"/>
</dbReference>
<dbReference type="PANTHER" id="PTHR10134">
    <property type="entry name" value="CYTOCHROME B-C1 COMPLEX SUBUNIT RIESKE, MITOCHONDRIAL"/>
    <property type="match status" value="1"/>
</dbReference>
<evidence type="ECO:0000256" key="5">
    <source>
        <dbReference type="ARBA" id="ARBA00022982"/>
    </source>
</evidence>
<dbReference type="GO" id="GO:0016705">
    <property type="term" value="F:oxidoreductase activity, acting on paired donors, with incorporation or reduction of molecular oxygen"/>
    <property type="evidence" value="ECO:0007669"/>
    <property type="project" value="UniProtKB-ARBA"/>
</dbReference>